<feature type="transmembrane region" description="Helical" evidence="6">
    <location>
        <begin position="174"/>
        <end position="193"/>
    </location>
</feature>
<keyword evidence="4 6" id="KW-1133">Transmembrane helix</keyword>
<dbReference type="InterPro" id="IPR004869">
    <property type="entry name" value="MMPL_dom"/>
</dbReference>
<proteinExistence type="predicted"/>
<feature type="transmembrane region" description="Helical" evidence="6">
    <location>
        <begin position="205"/>
        <end position="226"/>
    </location>
</feature>
<reference evidence="9" key="1">
    <citation type="submission" date="2019-02" db="EMBL/GenBank/DDBJ databases">
        <title>Glaciihabitans arcticus sp. nov., a psychrotolerant bacterium isolated from polar soil.</title>
        <authorList>
            <person name="Dahal R.H."/>
        </authorList>
    </citation>
    <scope>NUCLEOTIDE SEQUENCE [LARGE SCALE GENOMIC DNA]</scope>
    <source>
        <strain evidence="9">RP-3-7</strain>
    </source>
</reference>
<dbReference type="InterPro" id="IPR050545">
    <property type="entry name" value="Mycobact_MmpL"/>
</dbReference>
<evidence type="ECO:0000313" key="9">
    <source>
        <dbReference type="Proteomes" id="UP000294194"/>
    </source>
</evidence>
<feature type="transmembrane region" description="Helical" evidence="6">
    <location>
        <begin position="232"/>
        <end position="252"/>
    </location>
</feature>
<feature type="transmembrane region" description="Helical" evidence="6">
    <location>
        <begin position="370"/>
        <end position="390"/>
    </location>
</feature>
<dbReference type="InterPro" id="IPR000731">
    <property type="entry name" value="SSD"/>
</dbReference>
<evidence type="ECO:0000256" key="6">
    <source>
        <dbReference type="SAM" id="Phobius"/>
    </source>
</evidence>
<dbReference type="EMBL" id="SISG01000001">
    <property type="protein sequence ID" value="TBN56030.1"/>
    <property type="molecule type" value="Genomic_DNA"/>
</dbReference>
<feature type="transmembrane region" description="Helical" evidence="6">
    <location>
        <begin position="16"/>
        <end position="37"/>
    </location>
</feature>
<dbReference type="Gene3D" id="1.20.1640.10">
    <property type="entry name" value="Multidrug efflux transporter AcrB transmembrane domain"/>
    <property type="match status" value="2"/>
</dbReference>
<evidence type="ECO:0000256" key="3">
    <source>
        <dbReference type="ARBA" id="ARBA00022692"/>
    </source>
</evidence>
<feature type="transmembrane region" description="Helical" evidence="6">
    <location>
        <begin position="637"/>
        <end position="659"/>
    </location>
</feature>
<evidence type="ECO:0000256" key="5">
    <source>
        <dbReference type="ARBA" id="ARBA00023136"/>
    </source>
</evidence>
<comment type="caution">
    <text evidence="8">The sequence shown here is derived from an EMBL/GenBank/DDBJ whole genome shotgun (WGS) entry which is preliminary data.</text>
</comment>
<protein>
    <submittedName>
        <fullName evidence="8">MMPL family transporter</fullName>
    </submittedName>
</protein>
<dbReference type="PANTHER" id="PTHR33406:SF13">
    <property type="entry name" value="MEMBRANE PROTEIN YDFJ"/>
    <property type="match status" value="1"/>
</dbReference>
<dbReference type="PROSITE" id="PS50156">
    <property type="entry name" value="SSD"/>
    <property type="match status" value="1"/>
</dbReference>
<evidence type="ECO:0000256" key="2">
    <source>
        <dbReference type="ARBA" id="ARBA00022475"/>
    </source>
</evidence>
<name>A0A4Q9GV26_9MICO</name>
<feature type="transmembrane region" description="Helical" evidence="6">
    <location>
        <begin position="671"/>
        <end position="696"/>
    </location>
</feature>
<feature type="transmembrane region" description="Helical" evidence="6">
    <location>
        <begin position="308"/>
        <end position="331"/>
    </location>
</feature>
<dbReference type="PANTHER" id="PTHR33406">
    <property type="entry name" value="MEMBRANE PROTEIN MJ1562-RELATED"/>
    <property type="match status" value="1"/>
</dbReference>
<evidence type="ECO:0000256" key="1">
    <source>
        <dbReference type="ARBA" id="ARBA00004651"/>
    </source>
</evidence>
<dbReference type="AlphaFoldDB" id="A0A4Q9GV26"/>
<keyword evidence="3 6" id="KW-0812">Transmembrane</keyword>
<feature type="transmembrane region" description="Helical" evidence="6">
    <location>
        <begin position="592"/>
        <end position="616"/>
    </location>
</feature>
<evidence type="ECO:0000256" key="4">
    <source>
        <dbReference type="ARBA" id="ARBA00022989"/>
    </source>
</evidence>
<keyword evidence="5 6" id="KW-0472">Membrane</keyword>
<organism evidence="8 9">
    <name type="scientific">Glaciihabitans arcticus</name>
    <dbReference type="NCBI Taxonomy" id="2668039"/>
    <lineage>
        <taxon>Bacteria</taxon>
        <taxon>Bacillati</taxon>
        <taxon>Actinomycetota</taxon>
        <taxon>Actinomycetes</taxon>
        <taxon>Micrococcales</taxon>
        <taxon>Microbacteriaceae</taxon>
        <taxon>Glaciihabitans</taxon>
    </lineage>
</organism>
<accession>A0A4Q9GV26</accession>
<evidence type="ECO:0000259" key="7">
    <source>
        <dbReference type="PROSITE" id="PS50156"/>
    </source>
</evidence>
<keyword evidence="2" id="KW-1003">Cell membrane</keyword>
<feature type="transmembrane region" description="Helical" evidence="6">
    <location>
        <begin position="273"/>
        <end position="302"/>
    </location>
</feature>
<evidence type="ECO:0000313" key="8">
    <source>
        <dbReference type="EMBL" id="TBN56030.1"/>
    </source>
</evidence>
<feature type="transmembrane region" description="Helical" evidence="6">
    <location>
        <begin position="527"/>
        <end position="547"/>
    </location>
</feature>
<gene>
    <name evidence="8" type="ORF">EYE40_00690</name>
</gene>
<feature type="transmembrane region" description="Helical" evidence="6">
    <location>
        <begin position="559"/>
        <end position="580"/>
    </location>
</feature>
<keyword evidence="9" id="KW-1185">Reference proteome</keyword>
<sequence>MATLLYRLGRFSYRRAWTIIAVWFVVLVGILGGSIALGGSTQESFAIPGTESQDALDKLSAVFPAVAGTAVQVVTVAPEGASVNDDKYKDAIEDQADAIEKLDGVEAVVSPFSEYAGKAISDDENMSFIRVQFDGAATDVTDEMLTDLQDTRSITEDAGMEVAFGGQVFQDNTFGITIIEVFGVVFAGVVLFITFGSLVSAGMPLLSALIGVGIVVGGITTVAAFTSVSSTAPLLALMIGLAVGIDYALFILSRHRTQLARGEDPEESAAMAVGTAGSAVVFAGITVIIALLGLLVVGIPFLSTMGVGAAFAVLVAICIATTLLPALLGLAKGRLAPKPGSRAYKRAVAHDGETGTTTMGMRWVKGVMKVPVLATIGVVALLGVVAIPAFSLQLSLPDNGSEPAASTQREAYDLIADGFGAGFNGPLIVSVDITQTIDILDDLEGVRSDLEGLDGVAYVGQCLPDETLDTAICQVVSENAPNSEETKALVQEIRDLGPTIANEYDTPITVTGATAIGIDISNRLSDALIPFGTIVVGLSILLLMMVFRSVLVPIKAALGFLLSVGASFGVVVAIFQWGWFADLLHIDVPGPILSFLPILLMAVLFGLAMDYELFLVSGMREEFVKTGDARYAVAHGFANGARVVTAAALIMFFVFFAFVPEGSGAIKPIALGLAVGIAVDAFLVRMTLVPAIMTLLGKAAWWMPRWLSNLLPNVDVEGEQLREHRDAVEWARGQDGAVISAENLVVGSRANPIGPLTFRVSPGSLVVASGEPGERRLLAATLGGRLDPVAGLAQVAGHPLPSEAASVAGLVALADLGGTERTEASVTVGELLAERIELTQPWYSMFRTGRGSERWLERINSAIEQVTDATNSRITAQSTLLELPQLERAITLAALALCERTPVVMLDQLDAFASTEDERAFITAIDLLAPATTTVVIGTPVPARALDVSMARREVAVLDLDESHQLEASARHLALESEVLTKGDAR</sequence>
<dbReference type="Proteomes" id="UP000294194">
    <property type="component" value="Unassembled WGS sequence"/>
</dbReference>
<dbReference type="Pfam" id="PF03176">
    <property type="entry name" value="MMPL"/>
    <property type="match status" value="2"/>
</dbReference>
<dbReference type="GO" id="GO:0005886">
    <property type="term" value="C:plasma membrane"/>
    <property type="evidence" value="ECO:0007669"/>
    <property type="project" value="UniProtKB-SubCell"/>
</dbReference>
<comment type="subcellular location">
    <subcellularLocation>
        <location evidence="1">Cell membrane</location>
        <topology evidence="1">Multi-pass membrane protein</topology>
    </subcellularLocation>
</comment>
<feature type="domain" description="SSD" evidence="7">
    <location>
        <begin position="218"/>
        <end position="330"/>
    </location>
</feature>
<dbReference type="RefSeq" id="WP_130980141.1">
    <property type="nucleotide sequence ID" value="NZ_SISG01000001.1"/>
</dbReference>
<dbReference type="SUPFAM" id="SSF82866">
    <property type="entry name" value="Multidrug efflux transporter AcrB transmembrane domain"/>
    <property type="match status" value="2"/>
</dbReference>